<sequence>MLIPLSRAAVNKRGTLKRREIAEEEAAAGQESIMDPDVSFLNMENKNRCFLSERGK</sequence>
<proteinExistence type="predicted"/>
<dbReference type="AlphaFoldDB" id="A0AAN8KMU2"/>
<gene>
    <name evidence="1" type="ORF">J4Q44_G00375510</name>
</gene>
<accession>A0AAN8KMU2</accession>
<organism evidence="1 2">
    <name type="scientific">Coregonus suidteri</name>
    <dbReference type="NCBI Taxonomy" id="861788"/>
    <lineage>
        <taxon>Eukaryota</taxon>
        <taxon>Metazoa</taxon>
        <taxon>Chordata</taxon>
        <taxon>Craniata</taxon>
        <taxon>Vertebrata</taxon>
        <taxon>Euteleostomi</taxon>
        <taxon>Actinopterygii</taxon>
        <taxon>Neopterygii</taxon>
        <taxon>Teleostei</taxon>
        <taxon>Protacanthopterygii</taxon>
        <taxon>Salmoniformes</taxon>
        <taxon>Salmonidae</taxon>
        <taxon>Coregoninae</taxon>
        <taxon>Coregonus</taxon>
    </lineage>
</organism>
<protein>
    <submittedName>
        <fullName evidence="1">Uncharacterized protein</fullName>
    </submittedName>
</protein>
<evidence type="ECO:0000313" key="2">
    <source>
        <dbReference type="Proteomes" id="UP001356427"/>
    </source>
</evidence>
<keyword evidence="2" id="KW-1185">Reference proteome</keyword>
<dbReference type="Proteomes" id="UP001356427">
    <property type="component" value="Unassembled WGS sequence"/>
</dbReference>
<evidence type="ECO:0000313" key="1">
    <source>
        <dbReference type="EMBL" id="KAK6291766.1"/>
    </source>
</evidence>
<reference evidence="1 2" key="1">
    <citation type="submission" date="2021-04" db="EMBL/GenBank/DDBJ databases">
        <authorList>
            <person name="De Guttry C."/>
            <person name="Zahm M."/>
            <person name="Klopp C."/>
            <person name="Cabau C."/>
            <person name="Louis A."/>
            <person name="Berthelot C."/>
            <person name="Parey E."/>
            <person name="Roest Crollius H."/>
            <person name="Montfort J."/>
            <person name="Robinson-Rechavi M."/>
            <person name="Bucao C."/>
            <person name="Bouchez O."/>
            <person name="Gislard M."/>
            <person name="Lluch J."/>
            <person name="Milhes M."/>
            <person name="Lampietro C."/>
            <person name="Lopez Roques C."/>
            <person name="Donnadieu C."/>
            <person name="Braasch I."/>
            <person name="Desvignes T."/>
            <person name="Postlethwait J."/>
            <person name="Bobe J."/>
            <person name="Wedekind C."/>
            <person name="Guiguen Y."/>
        </authorList>
    </citation>
    <scope>NUCLEOTIDE SEQUENCE [LARGE SCALE GENOMIC DNA]</scope>
    <source>
        <strain evidence="1">Cs_M1</strain>
        <tissue evidence="1">Blood</tissue>
    </source>
</reference>
<name>A0AAN8KMU2_9TELE</name>
<dbReference type="EMBL" id="JAGTTL010000039">
    <property type="protein sequence ID" value="KAK6291766.1"/>
    <property type="molecule type" value="Genomic_DNA"/>
</dbReference>
<comment type="caution">
    <text evidence="1">The sequence shown here is derived from an EMBL/GenBank/DDBJ whole genome shotgun (WGS) entry which is preliminary data.</text>
</comment>